<name>A0ABU5EVN1_9BACT</name>
<evidence type="ECO:0000256" key="6">
    <source>
        <dbReference type="ARBA" id="ARBA00022989"/>
    </source>
</evidence>
<dbReference type="PANTHER" id="PTHR30477:SF3">
    <property type="entry name" value="METAL TRANSPORT SYSTEM MEMBRANE PROTEIN CT_069-RELATED"/>
    <property type="match status" value="1"/>
</dbReference>
<keyword evidence="7 9" id="KW-0472">Membrane</keyword>
<evidence type="ECO:0000256" key="3">
    <source>
        <dbReference type="ARBA" id="ARBA00022448"/>
    </source>
</evidence>
<dbReference type="Proteomes" id="UP001272242">
    <property type="component" value="Unassembled WGS sequence"/>
</dbReference>
<comment type="caution">
    <text evidence="10">The sequence shown here is derived from an EMBL/GenBank/DDBJ whole genome shotgun (WGS) entry which is preliminary data.</text>
</comment>
<protein>
    <submittedName>
        <fullName evidence="10">Metal ABC transporter permease</fullName>
    </submittedName>
</protein>
<evidence type="ECO:0000256" key="4">
    <source>
        <dbReference type="ARBA" id="ARBA00022475"/>
    </source>
</evidence>
<feature type="transmembrane region" description="Helical" evidence="9">
    <location>
        <begin position="68"/>
        <end position="86"/>
    </location>
</feature>
<evidence type="ECO:0000256" key="5">
    <source>
        <dbReference type="ARBA" id="ARBA00022692"/>
    </source>
</evidence>
<feature type="transmembrane region" description="Helical" evidence="9">
    <location>
        <begin position="98"/>
        <end position="118"/>
    </location>
</feature>
<keyword evidence="11" id="KW-1185">Reference proteome</keyword>
<feature type="transmembrane region" description="Helical" evidence="9">
    <location>
        <begin position="232"/>
        <end position="254"/>
    </location>
</feature>
<feature type="transmembrane region" description="Helical" evidence="9">
    <location>
        <begin position="15"/>
        <end position="38"/>
    </location>
</feature>
<feature type="transmembrane region" description="Helical" evidence="9">
    <location>
        <begin position="266"/>
        <end position="287"/>
    </location>
</feature>
<dbReference type="RefSeq" id="WP_320686053.1">
    <property type="nucleotide sequence ID" value="NZ_JAXBLV010000099.1"/>
</dbReference>
<comment type="similarity">
    <text evidence="2 8">Belongs to the ABC-3 integral membrane protein family.</text>
</comment>
<dbReference type="EMBL" id="JAXBLV010000099">
    <property type="protein sequence ID" value="MDY3559255.1"/>
    <property type="molecule type" value="Genomic_DNA"/>
</dbReference>
<gene>
    <name evidence="10" type="ORF">R5W23_006474</name>
</gene>
<dbReference type="Gene3D" id="1.10.3470.10">
    <property type="entry name" value="ABC transporter involved in vitamin B12 uptake, BtuC"/>
    <property type="match status" value="1"/>
</dbReference>
<keyword evidence="3 8" id="KW-0813">Transport</keyword>
<dbReference type="Pfam" id="PF00950">
    <property type="entry name" value="ABC-3"/>
    <property type="match status" value="1"/>
</dbReference>
<proteinExistence type="inferred from homology"/>
<organism evidence="10 11">
    <name type="scientific">Gemmata algarum</name>
    <dbReference type="NCBI Taxonomy" id="2975278"/>
    <lineage>
        <taxon>Bacteria</taxon>
        <taxon>Pseudomonadati</taxon>
        <taxon>Planctomycetota</taxon>
        <taxon>Planctomycetia</taxon>
        <taxon>Gemmatales</taxon>
        <taxon>Gemmataceae</taxon>
        <taxon>Gemmata</taxon>
    </lineage>
</organism>
<evidence type="ECO:0000256" key="1">
    <source>
        <dbReference type="ARBA" id="ARBA00004651"/>
    </source>
</evidence>
<accession>A0ABU5EVN1</accession>
<keyword evidence="5 8" id="KW-0812">Transmembrane</keyword>
<feature type="transmembrane region" description="Helical" evidence="9">
    <location>
        <begin position="138"/>
        <end position="164"/>
    </location>
</feature>
<keyword evidence="6 9" id="KW-1133">Transmembrane helix</keyword>
<evidence type="ECO:0000313" key="11">
    <source>
        <dbReference type="Proteomes" id="UP001272242"/>
    </source>
</evidence>
<sequence length="303" mass="31083">MTADQLLDQLNTSALWVPAAGTAALGLTAGAVGSFAVLRRQSLQGDAVAHAALPGVAAAFLLGGRAPLALVAGGAAAGWLAMLIVAQITKRSRVPFDSALAGVLAVFFGLGLVLFTYIQRNVRGAALTPLERYLFGQAALIGVPDMWLISGFGLAALALLALFWKQFKVVSFDPAFATGLGVPVRAVELLLTTLTVVAVVTGLKAVGVVLMTALLIAPCVAARQWSDNLGRVVVLAGLFGAMAGAGGTVASHLLSYQFPKTGSVPTGPTIVLCATALVLLSLLLGAARERVRKRLRPRATPAV</sequence>
<evidence type="ECO:0000313" key="10">
    <source>
        <dbReference type="EMBL" id="MDY3559255.1"/>
    </source>
</evidence>
<evidence type="ECO:0000256" key="2">
    <source>
        <dbReference type="ARBA" id="ARBA00008034"/>
    </source>
</evidence>
<evidence type="ECO:0000256" key="8">
    <source>
        <dbReference type="RuleBase" id="RU003943"/>
    </source>
</evidence>
<dbReference type="InterPro" id="IPR001626">
    <property type="entry name" value="ABC_TroCD"/>
</dbReference>
<evidence type="ECO:0000256" key="7">
    <source>
        <dbReference type="ARBA" id="ARBA00023136"/>
    </source>
</evidence>
<comment type="subcellular location">
    <subcellularLocation>
        <location evidence="1 8">Cell membrane</location>
        <topology evidence="1 8">Multi-pass membrane protein</topology>
    </subcellularLocation>
</comment>
<evidence type="ECO:0000256" key="9">
    <source>
        <dbReference type="SAM" id="Phobius"/>
    </source>
</evidence>
<dbReference type="CDD" id="cd06550">
    <property type="entry name" value="TM_ABC_iron-siderophores_like"/>
    <property type="match status" value="1"/>
</dbReference>
<reference evidence="11" key="1">
    <citation type="journal article" date="2023" name="Mar. Drugs">
        <title>Gemmata algarum, a Novel Planctomycete Isolated from an Algal Mat, Displays Antimicrobial Activity.</title>
        <authorList>
            <person name="Kumar G."/>
            <person name="Kallscheuer N."/>
            <person name="Kashif M."/>
            <person name="Ahamad S."/>
            <person name="Jagadeeshwari U."/>
            <person name="Pannikurungottu S."/>
            <person name="Haufschild T."/>
            <person name="Kabuu M."/>
            <person name="Sasikala C."/>
            <person name="Jogler C."/>
            <person name="Ramana C."/>
        </authorList>
    </citation>
    <scope>NUCLEOTIDE SEQUENCE [LARGE SCALE GENOMIC DNA]</scope>
    <source>
        <strain evidence="11">JC673</strain>
    </source>
</reference>
<keyword evidence="4" id="KW-1003">Cell membrane</keyword>
<dbReference type="PANTHER" id="PTHR30477">
    <property type="entry name" value="ABC-TRANSPORTER METAL-BINDING PROTEIN"/>
    <property type="match status" value="1"/>
</dbReference>
<dbReference type="InterPro" id="IPR037294">
    <property type="entry name" value="ABC_BtuC-like"/>
</dbReference>
<dbReference type="SUPFAM" id="SSF81345">
    <property type="entry name" value="ABC transporter involved in vitamin B12 uptake, BtuC"/>
    <property type="match status" value="1"/>
</dbReference>